<dbReference type="GO" id="GO:0005634">
    <property type="term" value="C:nucleus"/>
    <property type="evidence" value="ECO:0007669"/>
    <property type="project" value="TreeGrafter"/>
</dbReference>
<evidence type="ECO:0000256" key="4">
    <source>
        <dbReference type="ARBA" id="ARBA00022807"/>
    </source>
</evidence>
<evidence type="ECO:0000256" key="3">
    <source>
        <dbReference type="ARBA" id="ARBA00022801"/>
    </source>
</evidence>
<accession>A0A9P7Z1X6</accession>
<dbReference type="SUPFAM" id="SSF54001">
    <property type="entry name" value="Cysteine proteinases"/>
    <property type="match status" value="1"/>
</dbReference>
<dbReference type="AlphaFoldDB" id="A0A9P7Z1X6"/>
<evidence type="ECO:0000256" key="5">
    <source>
        <dbReference type="SAM" id="MobiDB-lite"/>
    </source>
</evidence>
<dbReference type="PROSITE" id="PS50600">
    <property type="entry name" value="ULP_PROTEASE"/>
    <property type="match status" value="1"/>
</dbReference>
<dbReference type="GO" id="GO:0016926">
    <property type="term" value="P:protein desumoylation"/>
    <property type="evidence" value="ECO:0007669"/>
    <property type="project" value="TreeGrafter"/>
</dbReference>
<evidence type="ECO:0000256" key="2">
    <source>
        <dbReference type="ARBA" id="ARBA00022670"/>
    </source>
</evidence>
<dbReference type="Proteomes" id="UP000887226">
    <property type="component" value="Unassembled WGS sequence"/>
</dbReference>
<evidence type="ECO:0000256" key="1">
    <source>
        <dbReference type="ARBA" id="ARBA00005234"/>
    </source>
</evidence>
<dbReference type="OrthoDB" id="1939479at2759"/>
<keyword evidence="8" id="KW-1185">Reference proteome</keyword>
<dbReference type="GO" id="GO:0006508">
    <property type="term" value="P:proteolysis"/>
    <property type="evidence" value="ECO:0007669"/>
    <property type="project" value="UniProtKB-KW"/>
</dbReference>
<dbReference type="InterPro" id="IPR003653">
    <property type="entry name" value="Peptidase_C48_C"/>
</dbReference>
<dbReference type="GO" id="GO:0016929">
    <property type="term" value="F:deSUMOylase activity"/>
    <property type="evidence" value="ECO:0007669"/>
    <property type="project" value="TreeGrafter"/>
</dbReference>
<organism evidence="7 8">
    <name type="scientific">Calycina marina</name>
    <dbReference type="NCBI Taxonomy" id="1763456"/>
    <lineage>
        <taxon>Eukaryota</taxon>
        <taxon>Fungi</taxon>
        <taxon>Dikarya</taxon>
        <taxon>Ascomycota</taxon>
        <taxon>Pezizomycotina</taxon>
        <taxon>Leotiomycetes</taxon>
        <taxon>Helotiales</taxon>
        <taxon>Pezizellaceae</taxon>
        <taxon>Calycina</taxon>
    </lineage>
</organism>
<dbReference type="InterPro" id="IPR038765">
    <property type="entry name" value="Papain-like_cys_pep_sf"/>
</dbReference>
<evidence type="ECO:0000313" key="7">
    <source>
        <dbReference type="EMBL" id="KAG9243894.1"/>
    </source>
</evidence>
<feature type="domain" description="Ubiquitin-like protease family profile" evidence="6">
    <location>
        <begin position="387"/>
        <end position="564"/>
    </location>
</feature>
<dbReference type="EMBL" id="MU253944">
    <property type="protein sequence ID" value="KAG9243894.1"/>
    <property type="molecule type" value="Genomic_DNA"/>
</dbReference>
<proteinExistence type="inferred from homology"/>
<comment type="similarity">
    <text evidence="1">Belongs to the peptidase C48 family.</text>
</comment>
<name>A0A9P7Z1X6_9HELO</name>
<reference evidence="7" key="1">
    <citation type="journal article" date="2021" name="IMA Fungus">
        <title>Genomic characterization of three marine fungi, including Emericellopsis atlantica sp. nov. with signatures of a generalist lifestyle and marine biomass degradation.</title>
        <authorList>
            <person name="Hagestad O.C."/>
            <person name="Hou L."/>
            <person name="Andersen J.H."/>
            <person name="Hansen E.H."/>
            <person name="Altermark B."/>
            <person name="Li C."/>
            <person name="Kuhnert E."/>
            <person name="Cox R.J."/>
            <person name="Crous P.W."/>
            <person name="Spatafora J.W."/>
            <person name="Lail K."/>
            <person name="Amirebrahimi M."/>
            <person name="Lipzen A."/>
            <person name="Pangilinan J."/>
            <person name="Andreopoulos W."/>
            <person name="Hayes R.D."/>
            <person name="Ng V."/>
            <person name="Grigoriev I.V."/>
            <person name="Jackson S.A."/>
            <person name="Sutton T.D.S."/>
            <person name="Dobson A.D.W."/>
            <person name="Rama T."/>
        </authorList>
    </citation>
    <scope>NUCLEOTIDE SEQUENCE</scope>
    <source>
        <strain evidence="7">TRa3180A</strain>
    </source>
</reference>
<keyword evidence="2" id="KW-0645">Protease</keyword>
<dbReference type="PANTHER" id="PTHR12606:SF141">
    <property type="entry name" value="GH15225P-RELATED"/>
    <property type="match status" value="1"/>
</dbReference>
<feature type="region of interest" description="Disordered" evidence="5">
    <location>
        <begin position="331"/>
        <end position="350"/>
    </location>
</feature>
<dbReference type="Pfam" id="PF02902">
    <property type="entry name" value="Peptidase_C48"/>
    <property type="match status" value="1"/>
</dbReference>
<comment type="caution">
    <text evidence="7">The sequence shown here is derived from an EMBL/GenBank/DDBJ whole genome shotgun (WGS) entry which is preliminary data.</text>
</comment>
<evidence type="ECO:0000259" key="6">
    <source>
        <dbReference type="PROSITE" id="PS50600"/>
    </source>
</evidence>
<keyword evidence="4" id="KW-0788">Thiol protease</keyword>
<dbReference type="Gene3D" id="3.40.395.10">
    <property type="entry name" value="Adenoviral Proteinase, Chain A"/>
    <property type="match status" value="1"/>
</dbReference>
<keyword evidence="3" id="KW-0378">Hydrolase</keyword>
<protein>
    <recommendedName>
        <fullName evidence="6">Ubiquitin-like protease family profile domain-containing protein</fullName>
    </recommendedName>
</protein>
<gene>
    <name evidence="7" type="ORF">BJ878DRAFT_508659</name>
</gene>
<feature type="compositionally biased region" description="Basic and acidic residues" evidence="5">
    <location>
        <begin position="331"/>
        <end position="346"/>
    </location>
</feature>
<sequence length="603" mass="68240">MERVSANTFKVWEWMTGFVPVTRLVAAIHYIFVPTIVFQGVQTTTVHPDGEIAVKRQQTRDGDKVVAQILERIEQLKTSKRKQKIKNIKEKITINRLYPAPDFYRPCPNSVDYTGCTTDADFARAIEEYHQSPIVIKPYARTSKVSRKMIIRTTEKDVAKRREKKEKLRMVRGITRTGSESPEDAEGPNIIPYPLCIPGSWPDLCGFGVACPESSANTMSSIVPSTTATPVATGQQPIPIMSVPCSLMRTLRSLPRNRTVELRVFRAEELDGKLRDVRDSLLEEKDLLIKSDYKTKKEEELKKSRIEEELKLREKEEKAAEEQRLADLKAAAEKKETETKAEQEVKSKRRQPLKPLIAPLSSQWEKEFEHVMIQSDAQVITVAPAGNNLHGKDLKKLRPGQWLNDEIVNAYIDHVLAAANEKDAGERAARGEEPTKIKQYISQNSFFYPNLLKNKAKSTIRLMKRMKIEGQALLKVDTMYVPVCEDSHWMLGAVRPGARTIEFFDSFGSVSKAARFVAEMKEFLKVHLGAAYVDEEWKVPGTGCARQRNGYDCGVFVCTNALCVAMGLDTTCYREEDLNQQRRNIAAVLMNNGFKGDFALGHL</sequence>
<evidence type="ECO:0000313" key="8">
    <source>
        <dbReference type="Proteomes" id="UP000887226"/>
    </source>
</evidence>
<dbReference type="PANTHER" id="PTHR12606">
    <property type="entry name" value="SENTRIN/SUMO-SPECIFIC PROTEASE"/>
    <property type="match status" value="1"/>
</dbReference>